<reference evidence="1" key="1">
    <citation type="submission" date="2015-04" db="UniProtKB">
        <authorList>
            <consortium name="EnsemblPlants"/>
        </authorList>
    </citation>
    <scope>IDENTIFICATION</scope>
</reference>
<dbReference type="Gramene" id="OPUNC02G13690.1">
    <property type="protein sequence ID" value="OPUNC02G13690.1"/>
    <property type="gene ID" value="OPUNC02G13690"/>
</dbReference>
<dbReference type="OMA" id="TRWYSPN"/>
<dbReference type="EnsemblPlants" id="OPUNC02G13690.1">
    <property type="protein sequence ID" value="OPUNC02G13690.1"/>
    <property type="gene ID" value="OPUNC02G13690"/>
</dbReference>
<dbReference type="AlphaFoldDB" id="A0A0E0JZF0"/>
<keyword evidence="2" id="KW-1185">Reference proteome</keyword>
<dbReference type="HOGENOM" id="CLU_2744368_0_0_1"/>
<organism evidence="1">
    <name type="scientific">Oryza punctata</name>
    <name type="common">Red rice</name>
    <dbReference type="NCBI Taxonomy" id="4537"/>
    <lineage>
        <taxon>Eukaryota</taxon>
        <taxon>Viridiplantae</taxon>
        <taxon>Streptophyta</taxon>
        <taxon>Embryophyta</taxon>
        <taxon>Tracheophyta</taxon>
        <taxon>Spermatophyta</taxon>
        <taxon>Magnoliopsida</taxon>
        <taxon>Liliopsida</taxon>
        <taxon>Poales</taxon>
        <taxon>Poaceae</taxon>
        <taxon>BOP clade</taxon>
        <taxon>Oryzoideae</taxon>
        <taxon>Oryzeae</taxon>
        <taxon>Oryzinae</taxon>
        <taxon>Oryza</taxon>
    </lineage>
</organism>
<reference evidence="1" key="2">
    <citation type="submission" date="2018-05" db="EMBL/GenBank/DDBJ databases">
        <title>OpunRS2 (Oryza punctata Reference Sequence Version 2).</title>
        <authorList>
            <person name="Zhang J."/>
            <person name="Kudrna D."/>
            <person name="Lee S."/>
            <person name="Talag J."/>
            <person name="Welchert J."/>
            <person name="Wing R.A."/>
        </authorList>
    </citation>
    <scope>NUCLEOTIDE SEQUENCE [LARGE SCALE GENOMIC DNA]</scope>
</reference>
<evidence type="ECO:0000313" key="1">
    <source>
        <dbReference type="EnsemblPlants" id="OPUNC02G13690.1"/>
    </source>
</evidence>
<proteinExistence type="predicted"/>
<name>A0A0E0JZF0_ORYPU</name>
<dbReference type="Proteomes" id="UP000026962">
    <property type="component" value="Chromosome 2"/>
</dbReference>
<protein>
    <submittedName>
        <fullName evidence="1">Uncharacterized protein</fullName>
    </submittedName>
</protein>
<evidence type="ECO:0000313" key="2">
    <source>
        <dbReference type="Proteomes" id="UP000026962"/>
    </source>
</evidence>
<accession>A0A0E0JZF0</accession>
<sequence length="71" mass="7564">MLGLLPGFARRISSTPGLSSSIKAPEILISTETSATIKGEEDVKPDIGDVSRTNKLRAKVQELAAALKRKT</sequence>